<dbReference type="RefSeq" id="WP_169013974.1">
    <property type="nucleotide sequence ID" value="NZ_JABBJH010000024.1"/>
</dbReference>
<sequence length="117" mass="14019">MKPVISMNELMARWDLSRAAITKMEQDGLLKRLKLPGVKYSMKNILELEGIDSSDWTHSPFEWRRLQDELARTQKELERCRTFISRLSADMSQFEYEERRDLHEDNEDLRTWARAKT</sequence>
<evidence type="ECO:0000313" key="1">
    <source>
        <dbReference type="EMBL" id="NMK39903.1"/>
    </source>
</evidence>
<dbReference type="EMBL" id="JABBJH010000024">
    <property type="protein sequence ID" value="NMK39903.1"/>
    <property type="molecule type" value="Genomic_DNA"/>
</dbReference>
<reference evidence="1 2" key="1">
    <citation type="submission" date="2020-04" db="EMBL/GenBank/DDBJ databases">
        <authorList>
            <person name="Hitch T.C.A."/>
            <person name="Wylensek D."/>
            <person name="Clavel T."/>
        </authorList>
    </citation>
    <scope>NUCLEOTIDE SEQUENCE [LARGE SCALE GENOMIC DNA]</scope>
    <source>
        <strain evidence="1 2">WCA-386-APC-2A</strain>
    </source>
</reference>
<name>A0A848EVH5_MEGEL</name>
<dbReference type="AlphaFoldDB" id="A0A848EVH5"/>
<gene>
    <name evidence="1" type="ORF">HG933_11105</name>
</gene>
<organism evidence="1 2">
    <name type="scientific">Megasphaera elsdenii</name>
    <dbReference type="NCBI Taxonomy" id="907"/>
    <lineage>
        <taxon>Bacteria</taxon>
        <taxon>Bacillati</taxon>
        <taxon>Bacillota</taxon>
        <taxon>Negativicutes</taxon>
        <taxon>Veillonellales</taxon>
        <taxon>Veillonellaceae</taxon>
        <taxon>Megasphaera</taxon>
    </lineage>
</organism>
<accession>A0A848EVH5</accession>
<proteinExistence type="predicted"/>
<protein>
    <submittedName>
        <fullName evidence="1">Uncharacterized protein</fullName>
    </submittedName>
</protein>
<dbReference type="Proteomes" id="UP000536773">
    <property type="component" value="Unassembled WGS sequence"/>
</dbReference>
<comment type="caution">
    <text evidence="1">The sequence shown here is derived from an EMBL/GenBank/DDBJ whole genome shotgun (WGS) entry which is preliminary data.</text>
</comment>
<evidence type="ECO:0000313" key="2">
    <source>
        <dbReference type="Proteomes" id="UP000536773"/>
    </source>
</evidence>